<feature type="region of interest" description="Disordered" evidence="1">
    <location>
        <begin position="60"/>
        <end position="85"/>
    </location>
</feature>
<dbReference type="EMBL" id="CAAALY010040287">
    <property type="protein sequence ID" value="VEL19144.1"/>
    <property type="molecule type" value="Genomic_DNA"/>
</dbReference>
<dbReference type="OrthoDB" id="10028801at2759"/>
<name>A0A448WSP5_9PLAT</name>
<comment type="caution">
    <text evidence="2">The sequence shown here is derived from an EMBL/GenBank/DDBJ whole genome shotgun (WGS) entry which is preliminary data.</text>
</comment>
<organism evidence="2 3">
    <name type="scientific">Protopolystoma xenopodis</name>
    <dbReference type="NCBI Taxonomy" id="117903"/>
    <lineage>
        <taxon>Eukaryota</taxon>
        <taxon>Metazoa</taxon>
        <taxon>Spiralia</taxon>
        <taxon>Lophotrochozoa</taxon>
        <taxon>Platyhelminthes</taxon>
        <taxon>Monogenea</taxon>
        <taxon>Polyopisthocotylea</taxon>
        <taxon>Polystomatidea</taxon>
        <taxon>Polystomatidae</taxon>
        <taxon>Protopolystoma</taxon>
    </lineage>
</organism>
<dbReference type="AlphaFoldDB" id="A0A448WSP5"/>
<sequence>MFWHWQLNPANLHHQKSDSFMGRNYGQFVQEDSNIGTGTELSLGAKTGHSSVDSEIETNYTKPGLVMSSRPGTGPGSSAGPSSAGQPYYLNPGRGLAGQLATVVAETGSLDQSMHLELQEDISARHYRTRALANELVNRLDIGRITRRYHASRLVCKTGHPVGNAQVASINIYVKFLKA</sequence>
<feature type="compositionally biased region" description="Low complexity" evidence="1">
    <location>
        <begin position="68"/>
        <end position="85"/>
    </location>
</feature>
<evidence type="ECO:0000313" key="3">
    <source>
        <dbReference type="Proteomes" id="UP000784294"/>
    </source>
</evidence>
<evidence type="ECO:0000313" key="2">
    <source>
        <dbReference type="EMBL" id="VEL19144.1"/>
    </source>
</evidence>
<protein>
    <submittedName>
        <fullName evidence="2">Uncharacterized protein</fullName>
    </submittedName>
</protein>
<dbReference type="Proteomes" id="UP000784294">
    <property type="component" value="Unassembled WGS sequence"/>
</dbReference>
<gene>
    <name evidence="2" type="ORF">PXEA_LOCUS12584</name>
</gene>
<keyword evidence="3" id="KW-1185">Reference proteome</keyword>
<proteinExistence type="predicted"/>
<reference evidence="2" key="1">
    <citation type="submission" date="2018-11" db="EMBL/GenBank/DDBJ databases">
        <authorList>
            <consortium name="Pathogen Informatics"/>
        </authorList>
    </citation>
    <scope>NUCLEOTIDE SEQUENCE</scope>
</reference>
<accession>A0A448WSP5</accession>
<evidence type="ECO:0000256" key="1">
    <source>
        <dbReference type="SAM" id="MobiDB-lite"/>
    </source>
</evidence>